<feature type="compositionally biased region" description="Low complexity" evidence="1">
    <location>
        <begin position="206"/>
        <end position="221"/>
    </location>
</feature>
<proteinExistence type="predicted"/>
<name>A0ABV5RNE2_9ACTN</name>
<reference evidence="2 3" key="1">
    <citation type="submission" date="2024-09" db="EMBL/GenBank/DDBJ databases">
        <authorList>
            <person name="Sun Q."/>
            <person name="Mori K."/>
        </authorList>
    </citation>
    <scope>NUCLEOTIDE SEQUENCE [LARGE SCALE GENOMIC DNA]</scope>
    <source>
        <strain evidence="2 3">JCM 3331</strain>
    </source>
</reference>
<protein>
    <submittedName>
        <fullName evidence="2">Uncharacterized protein</fullName>
    </submittedName>
</protein>
<keyword evidence="3" id="KW-1185">Reference proteome</keyword>
<organism evidence="2 3">
    <name type="scientific">Streptomyces yanii</name>
    <dbReference type="NCBI Taxonomy" id="78510"/>
    <lineage>
        <taxon>Bacteria</taxon>
        <taxon>Bacillati</taxon>
        <taxon>Actinomycetota</taxon>
        <taxon>Actinomycetes</taxon>
        <taxon>Kitasatosporales</taxon>
        <taxon>Streptomycetaceae</taxon>
        <taxon>Streptomyces</taxon>
    </lineage>
</organism>
<feature type="region of interest" description="Disordered" evidence="1">
    <location>
        <begin position="161"/>
        <end position="312"/>
    </location>
</feature>
<evidence type="ECO:0000313" key="2">
    <source>
        <dbReference type="EMBL" id="MFB9579161.1"/>
    </source>
</evidence>
<feature type="compositionally biased region" description="Basic and acidic residues" evidence="1">
    <location>
        <begin position="256"/>
        <end position="293"/>
    </location>
</feature>
<gene>
    <name evidence="2" type="ORF">ACFFTL_44675</name>
</gene>
<sequence>MQRKGERGSGGHDVEGLVDELYATPPPDFVSRREELAAKAKADGRVEDARRIHAARRPTLAAWAANLLLRSQPAESQRFLELGLALREAYRTLDADGIKELSNQRSSIVSALSRQAAALARKSGHRLSGAAQLDVASTLRAVLADQDAADRWAAGRLESALTPPADFPSSTAVTADAPPKPVRAPTARSSRTGAKDELAERRRQRQNQLAQAHQAAATAEQQFRRQCAEQADADASLQQARDRHDQARQQVTAAEEQLRKAREELQRAEHEQQEAEERRQAAADAVTRAERAAQEAAQEVERLAGPGSHPDP</sequence>
<dbReference type="RefSeq" id="WP_345516038.1">
    <property type="nucleotide sequence ID" value="NZ_BAAAXD010000034.1"/>
</dbReference>
<feature type="region of interest" description="Disordered" evidence="1">
    <location>
        <begin position="1"/>
        <end position="26"/>
    </location>
</feature>
<evidence type="ECO:0000256" key="1">
    <source>
        <dbReference type="SAM" id="MobiDB-lite"/>
    </source>
</evidence>
<accession>A0ABV5RNE2</accession>
<feature type="compositionally biased region" description="Basic and acidic residues" evidence="1">
    <location>
        <begin position="1"/>
        <end position="15"/>
    </location>
</feature>
<dbReference type="Proteomes" id="UP001589710">
    <property type="component" value="Unassembled WGS sequence"/>
</dbReference>
<evidence type="ECO:0000313" key="3">
    <source>
        <dbReference type="Proteomes" id="UP001589710"/>
    </source>
</evidence>
<comment type="caution">
    <text evidence="2">The sequence shown here is derived from an EMBL/GenBank/DDBJ whole genome shotgun (WGS) entry which is preliminary data.</text>
</comment>
<dbReference type="EMBL" id="JBHMCG010000212">
    <property type="protein sequence ID" value="MFB9579161.1"/>
    <property type="molecule type" value="Genomic_DNA"/>
</dbReference>